<feature type="domain" description="XdhC Rossmann" evidence="2">
    <location>
        <begin position="120"/>
        <end position="251"/>
    </location>
</feature>
<dbReference type="AlphaFoldDB" id="A0A497ZGX0"/>
<sequence length="270" mass="28479">MAGFDIFDKIEELRKKGDAFCVATVLRTADATSAKAGGKAVIMRDGCILGHLGGACVQRVVRTSAQEALAGGTPKMIRVKPSDKVVAMTDPDGVETFKSGCPSGGTVDLLIEPYQHAPRLIIFGESPIANALAAHAALIGLRVCLPEGSESSVEFIGFDPNDLNALGVEPRDFAVVASQGKGDGAALKSALESPARRVSMVASHRKAKVLCERLEAQGLTAEQTSRLKSPAGLDIHGIDPHEIALSILAEIILWRNSDNSEETSHDEKMA</sequence>
<keyword evidence="4" id="KW-1185">Reference proteome</keyword>
<dbReference type="PANTHER" id="PTHR30388">
    <property type="entry name" value="ALDEHYDE OXIDOREDUCTASE MOLYBDENUM COFACTOR ASSEMBLY PROTEIN"/>
    <property type="match status" value="1"/>
</dbReference>
<dbReference type="Gene3D" id="3.40.50.720">
    <property type="entry name" value="NAD(P)-binding Rossmann-like Domain"/>
    <property type="match status" value="1"/>
</dbReference>
<name>A0A497ZGX0_9RHOB</name>
<dbReference type="EMBL" id="RCCT01000002">
    <property type="protein sequence ID" value="RLK07960.1"/>
    <property type="molecule type" value="Genomic_DNA"/>
</dbReference>
<dbReference type="RefSeq" id="WP_010437390.1">
    <property type="nucleotide sequence ID" value="NZ_AEYW01000001.1"/>
</dbReference>
<dbReference type="Proteomes" id="UP000271700">
    <property type="component" value="Unassembled WGS sequence"/>
</dbReference>
<protein>
    <submittedName>
        <fullName evidence="3">Xanthine dehydrogenase accessory factor</fullName>
    </submittedName>
</protein>
<accession>A0A497ZGX0</accession>
<comment type="caution">
    <text evidence="3">The sequence shown here is derived from an EMBL/GenBank/DDBJ whole genome shotgun (WGS) entry which is preliminary data.</text>
</comment>
<evidence type="ECO:0000313" key="4">
    <source>
        <dbReference type="Proteomes" id="UP000271700"/>
    </source>
</evidence>
<dbReference type="STRING" id="981384.GCA_000192475_04233"/>
<dbReference type="PANTHER" id="PTHR30388:SF6">
    <property type="entry name" value="XANTHINE DEHYDROGENASE SUBUNIT A-RELATED"/>
    <property type="match status" value="1"/>
</dbReference>
<evidence type="ECO:0000259" key="1">
    <source>
        <dbReference type="Pfam" id="PF02625"/>
    </source>
</evidence>
<reference evidence="3 4" key="1">
    <citation type="submission" date="2018-10" db="EMBL/GenBank/DDBJ databases">
        <title>Genomic Encyclopedia of Archaeal and Bacterial Type Strains, Phase II (KMG-II): from individual species to whole genera.</title>
        <authorList>
            <person name="Goeker M."/>
        </authorList>
    </citation>
    <scope>NUCLEOTIDE SEQUENCE [LARGE SCALE GENOMIC DNA]</scope>
    <source>
        <strain evidence="3 4">DSM 29317</strain>
    </source>
</reference>
<proteinExistence type="predicted"/>
<dbReference type="InterPro" id="IPR052698">
    <property type="entry name" value="MoCofactor_Util/Proc"/>
</dbReference>
<feature type="domain" description="XdhC- CoxI" evidence="1">
    <location>
        <begin position="14"/>
        <end position="79"/>
    </location>
</feature>
<dbReference type="OrthoDB" id="5242066at2"/>
<organism evidence="3 4">
    <name type="scientific">Ruegeria conchae</name>
    <dbReference type="NCBI Taxonomy" id="981384"/>
    <lineage>
        <taxon>Bacteria</taxon>
        <taxon>Pseudomonadati</taxon>
        <taxon>Pseudomonadota</taxon>
        <taxon>Alphaproteobacteria</taxon>
        <taxon>Rhodobacterales</taxon>
        <taxon>Roseobacteraceae</taxon>
        <taxon>Ruegeria</taxon>
    </lineage>
</organism>
<evidence type="ECO:0000259" key="2">
    <source>
        <dbReference type="Pfam" id="PF13478"/>
    </source>
</evidence>
<dbReference type="InterPro" id="IPR003777">
    <property type="entry name" value="XdhC_CoxI"/>
</dbReference>
<dbReference type="Pfam" id="PF02625">
    <property type="entry name" value="XdhC_CoxI"/>
    <property type="match status" value="1"/>
</dbReference>
<gene>
    <name evidence="3" type="ORF">CLV75_1625</name>
</gene>
<evidence type="ECO:0000313" key="3">
    <source>
        <dbReference type="EMBL" id="RLK07960.1"/>
    </source>
</evidence>
<dbReference type="Pfam" id="PF13478">
    <property type="entry name" value="XdhC_C"/>
    <property type="match status" value="1"/>
</dbReference>
<dbReference type="InterPro" id="IPR027051">
    <property type="entry name" value="XdhC_Rossmann_dom"/>
</dbReference>